<evidence type="ECO:0000256" key="1">
    <source>
        <dbReference type="SAM" id="MobiDB-lite"/>
    </source>
</evidence>
<dbReference type="HOGENOM" id="CLU_2117087_0_0_7"/>
<keyword evidence="3" id="KW-1185">Reference proteome</keyword>
<feature type="region of interest" description="Disordered" evidence="1">
    <location>
        <begin position="90"/>
        <end position="114"/>
    </location>
</feature>
<protein>
    <submittedName>
        <fullName evidence="2">Uncharacterized protein</fullName>
    </submittedName>
</protein>
<dbReference type="Proteomes" id="UP000001052">
    <property type="component" value="Chromosome"/>
</dbReference>
<organism evidence="2 3">
    <name type="scientific">Desulfohalobium retbaense (strain ATCC 49708 / DSM 5692 / JCM 16813 / HR100)</name>
    <dbReference type="NCBI Taxonomy" id="485915"/>
    <lineage>
        <taxon>Bacteria</taxon>
        <taxon>Pseudomonadati</taxon>
        <taxon>Thermodesulfobacteriota</taxon>
        <taxon>Desulfovibrionia</taxon>
        <taxon>Desulfovibrionales</taxon>
        <taxon>Desulfohalobiaceae</taxon>
        <taxon>Desulfohalobium</taxon>
    </lineage>
</organism>
<dbReference type="AlphaFoldDB" id="C8X1X4"/>
<gene>
    <name evidence="2" type="ordered locus">Dret_1258</name>
</gene>
<evidence type="ECO:0000313" key="2">
    <source>
        <dbReference type="EMBL" id="ACV68546.1"/>
    </source>
</evidence>
<sequence length="114" mass="12965">MIEYRRKAHSDVWHWCTNCSNWPVEDYETRLSPPPQAKLCAQCAFKRVKRTCVSCELSPGTAAEFRPFSPPRAPVSDLSWQILSKAAGCSPEHAKKQFSPYLPSREASFSWSES</sequence>
<evidence type="ECO:0000313" key="3">
    <source>
        <dbReference type="Proteomes" id="UP000001052"/>
    </source>
</evidence>
<name>C8X1X4_DESRD</name>
<accession>C8X1X4</accession>
<proteinExistence type="predicted"/>
<dbReference type="EMBL" id="CP001734">
    <property type="protein sequence ID" value="ACV68546.1"/>
    <property type="molecule type" value="Genomic_DNA"/>
</dbReference>
<reference evidence="3" key="1">
    <citation type="submission" date="2009-09" db="EMBL/GenBank/DDBJ databases">
        <title>The complete chromosome of Desulfohalobium retbaense DSM 5692.</title>
        <authorList>
            <consortium name="US DOE Joint Genome Institute (JGI-PGF)"/>
            <person name="Lucas S."/>
            <person name="Copeland A."/>
            <person name="Lapidus A."/>
            <person name="Glavina del Rio T."/>
            <person name="Dalin E."/>
            <person name="Tice H."/>
            <person name="Bruce D."/>
            <person name="Goodwin L."/>
            <person name="Pitluck S."/>
            <person name="Kyrpides N."/>
            <person name="Mavromatis K."/>
            <person name="Ivanova N."/>
            <person name="Mikhailova N."/>
            <person name="Munk A.C."/>
            <person name="Brettin T."/>
            <person name="Detter J.C."/>
            <person name="Han C."/>
            <person name="Tapia R."/>
            <person name="Larimer F."/>
            <person name="Land M."/>
            <person name="Hauser L."/>
            <person name="Markowitz V."/>
            <person name="Cheng J.-F."/>
            <person name="Hugenholtz P."/>
            <person name="Woyke T."/>
            <person name="Wu D."/>
            <person name="Spring S."/>
            <person name="Klenk H.-P."/>
            <person name="Eisen J.A."/>
        </authorList>
    </citation>
    <scope>NUCLEOTIDE SEQUENCE [LARGE SCALE GENOMIC DNA]</scope>
    <source>
        <strain evidence="3">DSM 5692</strain>
    </source>
</reference>
<reference evidence="2 3" key="2">
    <citation type="journal article" date="2010" name="Stand. Genomic Sci.">
        <title>Complete genome sequence of Desulfohalobium retbaense type strain (HR(100)).</title>
        <authorList>
            <person name="Spring S."/>
            <person name="Nolan M."/>
            <person name="Lapidus A."/>
            <person name="Glavina Del Rio T."/>
            <person name="Copeland A."/>
            <person name="Tice H."/>
            <person name="Cheng J.F."/>
            <person name="Lucas S."/>
            <person name="Land M."/>
            <person name="Chen F."/>
            <person name="Bruce D."/>
            <person name="Goodwin L."/>
            <person name="Pitluck S."/>
            <person name="Ivanova N."/>
            <person name="Mavromatis K."/>
            <person name="Mikhailova N."/>
            <person name="Pati A."/>
            <person name="Chen A."/>
            <person name="Palaniappan K."/>
            <person name="Hauser L."/>
            <person name="Chang Y.J."/>
            <person name="Jeffries C.D."/>
            <person name="Munk C."/>
            <person name="Kiss H."/>
            <person name="Chain P."/>
            <person name="Han C."/>
            <person name="Brettin T."/>
            <person name="Detter J.C."/>
            <person name="Schuler E."/>
            <person name="Goker M."/>
            <person name="Rohde M."/>
            <person name="Bristow J."/>
            <person name="Eisen J.A."/>
            <person name="Markowitz V."/>
            <person name="Hugenholtz P."/>
            <person name="Kyrpides N.C."/>
            <person name="Klenk H.P."/>
        </authorList>
    </citation>
    <scope>NUCLEOTIDE SEQUENCE [LARGE SCALE GENOMIC DNA]</scope>
    <source>
        <strain evidence="2 3">DSM 5692</strain>
    </source>
</reference>
<dbReference type="KEGG" id="drt:Dret_1258"/>